<dbReference type="Proteomes" id="UP000051401">
    <property type="component" value="Unassembled WGS sequence"/>
</dbReference>
<reference evidence="3 5" key="2">
    <citation type="submission" date="2018-08" db="EMBL/GenBank/DDBJ databases">
        <title>Genetic Globetrotter - A new plasmid hitch-hiking vast phylogenetic and geographic distances.</title>
        <authorList>
            <person name="Vollmers J."/>
            <person name="Petersen J."/>
        </authorList>
    </citation>
    <scope>NUCLEOTIDE SEQUENCE [LARGE SCALE GENOMIC DNA]</scope>
    <source>
        <strain evidence="3 5">DSM 26383</strain>
    </source>
</reference>
<dbReference type="PATRIC" id="fig|540747.5.peg.327"/>
<dbReference type="Proteomes" id="UP000325785">
    <property type="component" value="Chromosome"/>
</dbReference>
<protein>
    <submittedName>
        <fullName evidence="2">Glycosyl transferase family 25</fullName>
    </submittedName>
    <submittedName>
        <fullName evidence="3">Glycosyltransferase family 25 (LPS biosynthesis protein)</fullName>
    </submittedName>
</protein>
<sequence>MQAHAFVLHLTRARKRRDNAHALKENCGLPGELWAAVDGTALDAADLSAETGARLFQPAYPFPLKPGEIGCFLSHRQIWAEILRRDLSHALILEDDVTLDPDTFPRALALATANIGTCGYIQLQDRPPQGSPRLIDQSGPCRLTLADIPQLRTSAQLVSRAAARRLLDASETIDRPIDAFLQCHWHTGLRPAAIHPAGIRTIADQLDGSTIQGGRKSLTEKLWREIARFRYRRGLARHARASTAPMPEGLQ</sequence>
<proteinExistence type="predicted"/>
<evidence type="ECO:0000313" key="5">
    <source>
        <dbReference type="Proteomes" id="UP000325785"/>
    </source>
</evidence>
<dbReference type="OrthoDB" id="259382at2"/>
<dbReference type="EMBL" id="CP031598">
    <property type="protein sequence ID" value="QEW29102.1"/>
    <property type="molecule type" value="Genomic_DNA"/>
</dbReference>
<gene>
    <name evidence="3" type="ORF">RIdsm_04944</name>
    <name evidence="2" type="ORF">XM52_01625</name>
</gene>
<dbReference type="STRING" id="540747.SAMN04488031_102558"/>
<evidence type="ECO:0000313" key="4">
    <source>
        <dbReference type="Proteomes" id="UP000051401"/>
    </source>
</evidence>
<evidence type="ECO:0000313" key="3">
    <source>
        <dbReference type="EMBL" id="QEW29102.1"/>
    </source>
</evidence>
<dbReference type="RefSeq" id="WP_057812592.1">
    <property type="nucleotide sequence ID" value="NZ_CP031598.1"/>
</dbReference>
<name>A0A0T5PF57_9RHOB</name>
<keyword evidence="4" id="KW-1185">Reference proteome</keyword>
<accession>A0A0T5PF57</accession>
<dbReference type="InterPro" id="IPR002654">
    <property type="entry name" value="Glyco_trans_25"/>
</dbReference>
<dbReference type="EMBL" id="LAXI01000001">
    <property type="protein sequence ID" value="KRS19566.1"/>
    <property type="molecule type" value="Genomic_DNA"/>
</dbReference>
<evidence type="ECO:0000313" key="2">
    <source>
        <dbReference type="EMBL" id="KRS19566.1"/>
    </source>
</evidence>
<dbReference type="KEGG" id="rid:RIdsm_04944"/>
<dbReference type="CDD" id="cd06532">
    <property type="entry name" value="Glyco_transf_25"/>
    <property type="match status" value="1"/>
</dbReference>
<evidence type="ECO:0000259" key="1">
    <source>
        <dbReference type="Pfam" id="PF01755"/>
    </source>
</evidence>
<keyword evidence="2" id="KW-0808">Transferase</keyword>
<feature type="domain" description="Glycosyl transferase family 25" evidence="1">
    <location>
        <begin position="4"/>
        <end position="121"/>
    </location>
</feature>
<organism evidence="2 4">
    <name type="scientific">Roseovarius indicus</name>
    <dbReference type="NCBI Taxonomy" id="540747"/>
    <lineage>
        <taxon>Bacteria</taxon>
        <taxon>Pseudomonadati</taxon>
        <taxon>Pseudomonadota</taxon>
        <taxon>Alphaproteobacteria</taxon>
        <taxon>Rhodobacterales</taxon>
        <taxon>Roseobacteraceae</taxon>
        <taxon>Roseovarius</taxon>
    </lineage>
</organism>
<dbReference type="AlphaFoldDB" id="A0A0T5PF57"/>
<dbReference type="GO" id="GO:0016740">
    <property type="term" value="F:transferase activity"/>
    <property type="evidence" value="ECO:0007669"/>
    <property type="project" value="UniProtKB-KW"/>
</dbReference>
<dbReference type="Pfam" id="PF01755">
    <property type="entry name" value="Glyco_transf_25"/>
    <property type="match status" value="1"/>
</dbReference>
<reference evidence="2 4" key="1">
    <citation type="submission" date="2015-04" db="EMBL/GenBank/DDBJ databases">
        <title>The draft genome sequence of Roseovarius indicus B108T.</title>
        <authorList>
            <person name="Li G."/>
            <person name="Lai Q."/>
            <person name="Shao Z."/>
            <person name="Yan P."/>
        </authorList>
    </citation>
    <scope>NUCLEOTIDE SEQUENCE [LARGE SCALE GENOMIC DNA]</scope>
    <source>
        <strain evidence="2 4">B108</strain>
    </source>
</reference>